<dbReference type="InterPro" id="IPR008984">
    <property type="entry name" value="SMAD_FHA_dom_sf"/>
</dbReference>
<keyword evidence="1" id="KW-0597">Phosphoprotein</keyword>
<dbReference type="AlphaFoldDB" id="A0A937R9Q5"/>
<dbReference type="Proteomes" id="UP000604475">
    <property type="component" value="Unassembled WGS sequence"/>
</dbReference>
<dbReference type="SUPFAM" id="SSF49879">
    <property type="entry name" value="SMAD/FHA domain"/>
    <property type="match status" value="1"/>
</dbReference>
<name>A0A937R9Q5_9ACTN</name>
<feature type="domain" description="FHA" evidence="3">
    <location>
        <begin position="261"/>
        <end position="313"/>
    </location>
</feature>
<reference evidence="4" key="1">
    <citation type="submission" date="2020-12" db="EMBL/GenBank/DDBJ databases">
        <title>Genomic characterization of non-nitrogen-fixing Frankia strains.</title>
        <authorList>
            <person name="Carlos-Shanley C."/>
            <person name="Guerra T."/>
            <person name="Hahn D."/>
        </authorList>
    </citation>
    <scope>NUCLEOTIDE SEQUENCE</scope>
    <source>
        <strain evidence="4">CN6</strain>
    </source>
</reference>
<dbReference type="PROSITE" id="PS50006">
    <property type="entry name" value="FHA_DOMAIN"/>
    <property type="match status" value="1"/>
</dbReference>
<proteinExistence type="predicted"/>
<evidence type="ECO:0000256" key="2">
    <source>
        <dbReference type="SAM" id="MobiDB-lite"/>
    </source>
</evidence>
<feature type="region of interest" description="Disordered" evidence="2">
    <location>
        <begin position="365"/>
        <end position="387"/>
    </location>
</feature>
<dbReference type="EMBL" id="JAEACQ010000032">
    <property type="protein sequence ID" value="MBL7625722.1"/>
    <property type="molecule type" value="Genomic_DNA"/>
</dbReference>
<keyword evidence="5" id="KW-1185">Reference proteome</keyword>
<evidence type="ECO:0000259" key="3">
    <source>
        <dbReference type="PROSITE" id="PS50006"/>
    </source>
</evidence>
<protein>
    <submittedName>
        <fullName evidence="4">FHA domain-containing protein</fullName>
    </submittedName>
</protein>
<evidence type="ECO:0000313" key="4">
    <source>
        <dbReference type="EMBL" id="MBL7625722.1"/>
    </source>
</evidence>
<gene>
    <name evidence="4" type="ORF">I7412_00700</name>
</gene>
<organism evidence="4 5">
    <name type="scientific">Frankia nepalensis</name>
    <dbReference type="NCBI Taxonomy" id="1836974"/>
    <lineage>
        <taxon>Bacteria</taxon>
        <taxon>Bacillati</taxon>
        <taxon>Actinomycetota</taxon>
        <taxon>Actinomycetes</taxon>
        <taxon>Frankiales</taxon>
        <taxon>Frankiaceae</taxon>
        <taxon>Frankia</taxon>
    </lineage>
</organism>
<comment type="caution">
    <text evidence="4">The sequence shown here is derived from an EMBL/GenBank/DDBJ whole genome shotgun (WGS) entry which is preliminary data.</text>
</comment>
<evidence type="ECO:0000313" key="5">
    <source>
        <dbReference type="Proteomes" id="UP000604475"/>
    </source>
</evidence>
<evidence type="ECO:0000256" key="1">
    <source>
        <dbReference type="ARBA" id="ARBA00022553"/>
    </source>
</evidence>
<dbReference type="RefSeq" id="WP_203007980.1">
    <property type="nucleotide sequence ID" value="NZ_JADWYU010000269.1"/>
</dbReference>
<feature type="compositionally biased region" description="Polar residues" evidence="2">
    <location>
        <begin position="376"/>
        <end position="387"/>
    </location>
</feature>
<dbReference type="Gene3D" id="2.60.200.20">
    <property type="match status" value="1"/>
</dbReference>
<sequence>MPAADDQVPVALDVAGAVYDRRLWPHGAPGPHLPRLEQVIRAWHTRTVAVSDLVLVAQRGLPQALGRDGDALLAQYGRVLEDDDAPNRLLELARDEGRHVLLRKHRESARRRHSWIRQRHELFHTWESGGGGVRIVPLPAHPPAPARPPGGRRSGAQELAAFRALGLDLNLPSHREILNTEWRCETDRCEYAEAHQGVLLVWPEVRDDRAVCPGCGEELDEVGPRRYTREVRVFVMEDRKDGKGPRERTLLMFPLEADVPVVLGRGPGVVNLAVEVAPPYIDRVSRSHLLLRLAAEGSVRVAWATDLGSTNGSRHAQRKSGSLGRPVDMTAKREYQFGFKDRIVLANRVWMEITDRKFVLPMHMPESGDPADIRPTATTTYTEPPSA</sequence>
<accession>A0A937R9Q5</accession>
<dbReference type="InterPro" id="IPR000253">
    <property type="entry name" value="FHA_dom"/>
</dbReference>